<keyword evidence="3" id="KW-1185">Reference proteome</keyword>
<proteinExistence type="predicted"/>
<evidence type="ECO:0000313" key="3">
    <source>
        <dbReference type="Proteomes" id="UP000678499"/>
    </source>
</evidence>
<accession>A0A7R9BJ85</accession>
<dbReference type="AlphaFoldDB" id="A0A7R9BJ85"/>
<sequence length="197" mass="22700">MEDSASFVLPTPTPRVVVSSTQSPRTDEDSDVKPDLLLLHSVPAFIPMGAQPESCSGSGSEKSTGPKEAAKERRRAKQREVNRNRMRMKRALLSAQEREEERRINRERMRRIRAEMPVDEHERFKLKRREEARMRRALETTEQRQARLNRTGPKRRRKTASTRTRASSPPPPPPPPPPPTSAPPQVYNTKLFSRVYR</sequence>
<feature type="region of interest" description="Disordered" evidence="1">
    <location>
        <begin position="1"/>
        <end position="197"/>
    </location>
</feature>
<protein>
    <submittedName>
        <fullName evidence="2">Uncharacterized protein</fullName>
    </submittedName>
</protein>
<gene>
    <name evidence="2" type="ORF">NMOB1V02_LOCUS3284</name>
</gene>
<feature type="compositionally biased region" description="Pro residues" evidence="1">
    <location>
        <begin position="168"/>
        <end position="182"/>
    </location>
</feature>
<feature type="compositionally biased region" description="Basic and acidic residues" evidence="1">
    <location>
        <begin position="96"/>
        <end position="145"/>
    </location>
</feature>
<evidence type="ECO:0000313" key="2">
    <source>
        <dbReference type="EMBL" id="CAD7275490.1"/>
    </source>
</evidence>
<name>A0A7R9BJ85_9CRUS</name>
<dbReference type="EMBL" id="OA882461">
    <property type="protein sequence ID" value="CAD7275490.1"/>
    <property type="molecule type" value="Genomic_DNA"/>
</dbReference>
<feature type="compositionally biased region" description="Basic and acidic residues" evidence="1">
    <location>
        <begin position="25"/>
        <end position="34"/>
    </location>
</feature>
<feature type="compositionally biased region" description="Polar residues" evidence="1">
    <location>
        <begin position="53"/>
        <end position="63"/>
    </location>
</feature>
<dbReference type="Proteomes" id="UP000678499">
    <property type="component" value="Unassembled WGS sequence"/>
</dbReference>
<reference evidence="2" key="1">
    <citation type="submission" date="2020-11" db="EMBL/GenBank/DDBJ databases">
        <authorList>
            <person name="Tran Van P."/>
        </authorList>
    </citation>
    <scope>NUCLEOTIDE SEQUENCE</scope>
</reference>
<organism evidence="2">
    <name type="scientific">Notodromas monacha</name>
    <dbReference type="NCBI Taxonomy" id="399045"/>
    <lineage>
        <taxon>Eukaryota</taxon>
        <taxon>Metazoa</taxon>
        <taxon>Ecdysozoa</taxon>
        <taxon>Arthropoda</taxon>
        <taxon>Crustacea</taxon>
        <taxon>Oligostraca</taxon>
        <taxon>Ostracoda</taxon>
        <taxon>Podocopa</taxon>
        <taxon>Podocopida</taxon>
        <taxon>Cypridocopina</taxon>
        <taxon>Cypridoidea</taxon>
        <taxon>Cyprididae</taxon>
        <taxon>Notodromas</taxon>
    </lineage>
</organism>
<dbReference type="EMBL" id="CAJPEX010000424">
    <property type="protein sequence ID" value="CAG0915642.1"/>
    <property type="molecule type" value="Genomic_DNA"/>
</dbReference>
<evidence type="ECO:0000256" key="1">
    <source>
        <dbReference type="SAM" id="MobiDB-lite"/>
    </source>
</evidence>